<proteinExistence type="predicted"/>
<evidence type="ECO:0000259" key="1">
    <source>
        <dbReference type="Pfam" id="PF05685"/>
    </source>
</evidence>
<dbReference type="Pfam" id="PF05685">
    <property type="entry name" value="Uma2"/>
    <property type="match status" value="1"/>
</dbReference>
<organism evidence="2 3">
    <name type="scientific">Aliterella atlantica CENA595</name>
    <dbReference type="NCBI Taxonomy" id="1618023"/>
    <lineage>
        <taxon>Bacteria</taxon>
        <taxon>Bacillati</taxon>
        <taxon>Cyanobacteriota</taxon>
        <taxon>Cyanophyceae</taxon>
        <taxon>Chroococcidiopsidales</taxon>
        <taxon>Aliterellaceae</taxon>
        <taxon>Aliterella</taxon>
    </lineage>
</organism>
<dbReference type="InterPro" id="IPR008538">
    <property type="entry name" value="Uma2"/>
</dbReference>
<dbReference type="STRING" id="1618023.UH38_01175"/>
<dbReference type="OrthoDB" id="455378at2"/>
<dbReference type="Gene3D" id="3.90.1570.10">
    <property type="entry name" value="tt1808, chain A"/>
    <property type="match status" value="1"/>
</dbReference>
<evidence type="ECO:0000313" key="2">
    <source>
        <dbReference type="EMBL" id="KJH73417.1"/>
    </source>
</evidence>
<accession>A0A0D8ZYD2</accession>
<dbReference type="AlphaFoldDB" id="A0A0D8ZYD2"/>
<protein>
    <recommendedName>
        <fullName evidence="1">Putative restriction endonuclease domain-containing protein</fullName>
    </recommendedName>
</protein>
<dbReference type="SUPFAM" id="SSF52980">
    <property type="entry name" value="Restriction endonuclease-like"/>
    <property type="match status" value="1"/>
</dbReference>
<comment type="caution">
    <text evidence="2">The sequence shown here is derived from an EMBL/GenBank/DDBJ whole genome shotgun (WGS) entry which is preliminary data.</text>
</comment>
<dbReference type="EMBL" id="JYON01000001">
    <property type="protein sequence ID" value="KJH73417.1"/>
    <property type="molecule type" value="Genomic_DNA"/>
</dbReference>
<dbReference type="InterPro" id="IPR011335">
    <property type="entry name" value="Restrct_endonuc-II-like"/>
</dbReference>
<dbReference type="InterPro" id="IPR012296">
    <property type="entry name" value="Nuclease_put_TT1808"/>
</dbReference>
<dbReference type="RefSeq" id="WP_045052764.1">
    <property type="nucleotide sequence ID" value="NZ_CAWMDP010000017.1"/>
</dbReference>
<name>A0A0D8ZYD2_9CYAN</name>
<keyword evidence="3" id="KW-1185">Reference proteome</keyword>
<gene>
    <name evidence="2" type="ORF">UH38_01175</name>
</gene>
<reference evidence="2 3" key="1">
    <citation type="submission" date="2015-02" db="EMBL/GenBank/DDBJ databases">
        <title>Draft genome of a novel marine cyanobacterium (Chroococcales) isolated from South Atlantic Ocean.</title>
        <authorList>
            <person name="Rigonato J."/>
            <person name="Alvarenga D.O."/>
            <person name="Branco L.H."/>
            <person name="Varani A.M."/>
            <person name="Brandini F.P."/>
            <person name="Fiore M.F."/>
        </authorList>
    </citation>
    <scope>NUCLEOTIDE SEQUENCE [LARGE SCALE GENOMIC DNA]</scope>
    <source>
        <strain evidence="2 3">CENA595</strain>
    </source>
</reference>
<feature type="domain" description="Putative restriction endonuclease" evidence="1">
    <location>
        <begin position="17"/>
        <end position="187"/>
    </location>
</feature>
<dbReference type="CDD" id="cd06260">
    <property type="entry name" value="DUF820-like"/>
    <property type="match status" value="1"/>
</dbReference>
<dbReference type="PANTHER" id="PTHR34107:SF7">
    <property type="entry name" value="SLR2092 PROTEIN"/>
    <property type="match status" value="1"/>
</dbReference>
<sequence>MTALTLDLNSTMELTDERFEQICHSNRDLRFERSAKGELVVMSPAGSDTGRQNWGLAGQLWIWNQRTRLGVGFDSSAGFTLPNGAIRSPDLSWIKQERWDTLSQAQKRKFAPICPDFVVELCSPSDRLTDVQSKMQEYLDNGTRLGWLIIPENRQVEIYRLNRDVEVLSNPVSLSGEDVLPGFELDLSEIWD</sequence>
<dbReference type="PANTHER" id="PTHR34107">
    <property type="entry name" value="SLL0198 PROTEIN-RELATED"/>
    <property type="match status" value="1"/>
</dbReference>
<dbReference type="Proteomes" id="UP000032452">
    <property type="component" value="Unassembled WGS sequence"/>
</dbReference>
<dbReference type="PATRIC" id="fig|1618023.3.peg.1467"/>
<evidence type="ECO:0000313" key="3">
    <source>
        <dbReference type="Proteomes" id="UP000032452"/>
    </source>
</evidence>